<accession>A0A917ZF88</accession>
<dbReference type="Proteomes" id="UP000599578">
    <property type="component" value="Unassembled WGS sequence"/>
</dbReference>
<evidence type="ECO:0000256" key="1">
    <source>
        <dbReference type="SAM" id="SignalP"/>
    </source>
</evidence>
<gene>
    <name evidence="2" type="ORF">GCM10011348_22790</name>
</gene>
<dbReference type="EMBL" id="BMLT01000005">
    <property type="protein sequence ID" value="GGO82128.1"/>
    <property type="molecule type" value="Genomic_DNA"/>
</dbReference>
<reference evidence="2 3" key="1">
    <citation type="journal article" date="2014" name="Int. J. Syst. Evol. Microbiol.">
        <title>Complete genome sequence of Corynebacterium casei LMG S-19264T (=DSM 44701T), isolated from a smear-ripened cheese.</title>
        <authorList>
            <consortium name="US DOE Joint Genome Institute (JGI-PGF)"/>
            <person name="Walter F."/>
            <person name="Albersmeier A."/>
            <person name="Kalinowski J."/>
            <person name="Ruckert C."/>
        </authorList>
    </citation>
    <scope>NUCLEOTIDE SEQUENCE [LARGE SCALE GENOMIC DNA]</scope>
    <source>
        <strain evidence="2 3">CGMCC 1.7286</strain>
    </source>
</reference>
<dbReference type="RefSeq" id="WP_188860721.1">
    <property type="nucleotide sequence ID" value="NZ_BMLT01000005.1"/>
</dbReference>
<evidence type="ECO:0000313" key="2">
    <source>
        <dbReference type="EMBL" id="GGO82128.1"/>
    </source>
</evidence>
<keyword evidence="1" id="KW-0732">Signal</keyword>
<keyword evidence="3" id="KW-1185">Reference proteome</keyword>
<feature type="chain" id="PRO_5037343447" evidence="1">
    <location>
        <begin position="23"/>
        <end position="115"/>
    </location>
</feature>
<sequence>MSRRYLLAAALASLLMSPLAHSHEEEWFQGGSLHAVTVAKWNRASYANRLATSADWALASKNVEKLVRESGDIETLKPFAEQLLSCIDRISHTEGVIDETEAIRIASACMAYMDW</sequence>
<organism evidence="2 3">
    <name type="scientific">Marinobacterium nitratireducens</name>
    <dbReference type="NCBI Taxonomy" id="518897"/>
    <lineage>
        <taxon>Bacteria</taxon>
        <taxon>Pseudomonadati</taxon>
        <taxon>Pseudomonadota</taxon>
        <taxon>Gammaproteobacteria</taxon>
        <taxon>Oceanospirillales</taxon>
        <taxon>Oceanospirillaceae</taxon>
        <taxon>Marinobacterium</taxon>
    </lineage>
</organism>
<protein>
    <submittedName>
        <fullName evidence="2">Uncharacterized protein</fullName>
    </submittedName>
</protein>
<name>A0A917ZF88_9GAMM</name>
<evidence type="ECO:0000313" key="3">
    <source>
        <dbReference type="Proteomes" id="UP000599578"/>
    </source>
</evidence>
<feature type="signal peptide" evidence="1">
    <location>
        <begin position="1"/>
        <end position="22"/>
    </location>
</feature>
<proteinExistence type="predicted"/>
<comment type="caution">
    <text evidence="2">The sequence shown here is derived from an EMBL/GenBank/DDBJ whole genome shotgun (WGS) entry which is preliminary data.</text>
</comment>
<dbReference type="AlphaFoldDB" id="A0A917ZF88"/>